<dbReference type="AlphaFoldDB" id="A0A9P4HZN4"/>
<dbReference type="EMBL" id="ML978712">
    <property type="protein sequence ID" value="KAF2090794.1"/>
    <property type="molecule type" value="Genomic_DNA"/>
</dbReference>
<feature type="signal peptide" evidence="2">
    <location>
        <begin position="1"/>
        <end position="18"/>
    </location>
</feature>
<keyword evidence="4" id="KW-1185">Reference proteome</keyword>
<protein>
    <submittedName>
        <fullName evidence="3">Uncharacterized protein</fullName>
    </submittedName>
</protein>
<comment type="caution">
    <text evidence="3">The sequence shown here is derived from an EMBL/GenBank/DDBJ whole genome shotgun (WGS) entry which is preliminary data.</text>
</comment>
<dbReference type="Proteomes" id="UP000799776">
    <property type="component" value="Unassembled WGS sequence"/>
</dbReference>
<accession>A0A9P4HZN4</accession>
<feature type="chain" id="PRO_5040140169" evidence="2">
    <location>
        <begin position="19"/>
        <end position="264"/>
    </location>
</feature>
<keyword evidence="2" id="KW-0732">Signal</keyword>
<sequence>MIGSIIALPLVAILPVLAMPRPTTSSSSVPTIDPTQAKSSVDTELFTKYPSVLTINPDPHPTHFYYQGHVINNGQVTRRETTESSALSEVVTTIVIPGSTFTVLGQPLEVGPKTIVETAHAVPTHTSSIASSTTHGSSTITSSPEQPSTLTTATSKHSSASSKSSSTYSEFTPGPHCPYPYPNETCIDMRTTSSSSTFTFTQRIGTVFFPTTTKAESSTTTKAEATSSASHYCPNEEIINLDPEQPTLISLANSDYLDRLFFFF</sequence>
<name>A0A9P4HZN4_9PEZI</name>
<evidence type="ECO:0000256" key="2">
    <source>
        <dbReference type="SAM" id="SignalP"/>
    </source>
</evidence>
<feature type="compositionally biased region" description="Low complexity" evidence="1">
    <location>
        <begin position="124"/>
        <end position="169"/>
    </location>
</feature>
<organism evidence="3 4">
    <name type="scientific">Saccharata proteae CBS 121410</name>
    <dbReference type="NCBI Taxonomy" id="1314787"/>
    <lineage>
        <taxon>Eukaryota</taxon>
        <taxon>Fungi</taxon>
        <taxon>Dikarya</taxon>
        <taxon>Ascomycota</taxon>
        <taxon>Pezizomycotina</taxon>
        <taxon>Dothideomycetes</taxon>
        <taxon>Dothideomycetes incertae sedis</taxon>
        <taxon>Botryosphaeriales</taxon>
        <taxon>Saccharataceae</taxon>
        <taxon>Saccharata</taxon>
    </lineage>
</organism>
<evidence type="ECO:0000256" key="1">
    <source>
        <dbReference type="SAM" id="MobiDB-lite"/>
    </source>
</evidence>
<reference evidence="3" key="1">
    <citation type="journal article" date="2020" name="Stud. Mycol.">
        <title>101 Dothideomycetes genomes: a test case for predicting lifestyles and emergence of pathogens.</title>
        <authorList>
            <person name="Haridas S."/>
            <person name="Albert R."/>
            <person name="Binder M."/>
            <person name="Bloem J."/>
            <person name="Labutti K."/>
            <person name="Salamov A."/>
            <person name="Andreopoulos B."/>
            <person name="Baker S."/>
            <person name="Barry K."/>
            <person name="Bills G."/>
            <person name="Bluhm B."/>
            <person name="Cannon C."/>
            <person name="Castanera R."/>
            <person name="Culley D."/>
            <person name="Daum C."/>
            <person name="Ezra D."/>
            <person name="Gonzalez J."/>
            <person name="Henrissat B."/>
            <person name="Kuo A."/>
            <person name="Liang C."/>
            <person name="Lipzen A."/>
            <person name="Lutzoni F."/>
            <person name="Magnuson J."/>
            <person name="Mondo S."/>
            <person name="Nolan M."/>
            <person name="Ohm R."/>
            <person name="Pangilinan J."/>
            <person name="Park H.-J."/>
            <person name="Ramirez L."/>
            <person name="Alfaro M."/>
            <person name="Sun H."/>
            <person name="Tritt A."/>
            <person name="Yoshinaga Y."/>
            <person name="Zwiers L.-H."/>
            <person name="Turgeon B."/>
            <person name="Goodwin S."/>
            <person name="Spatafora J."/>
            <person name="Crous P."/>
            <person name="Grigoriev I."/>
        </authorList>
    </citation>
    <scope>NUCLEOTIDE SEQUENCE</scope>
    <source>
        <strain evidence="3">CBS 121410</strain>
    </source>
</reference>
<proteinExistence type="predicted"/>
<evidence type="ECO:0000313" key="4">
    <source>
        <dbReference type="Proteomes" id="UP000799776"/>
    </source>
</evidence>
<feature type="region of interest" description="Disordered" evidence="1">
    <location>
        <begin position="124"/>
        <end position="174"/>
    </location>
</feature>
<gene>
    <name evidence="3" type="ORF">K490DRAFT_62122</name>
</gene>
<evidence type="ECO:0000313" key="3">
    <source>
        <dbReference type="EMBL" id="KAF2090794.1"/>
    </source>
</evidence>